<protein>
    <recommendedName>
        <fullName evidence="1">Heterokaryon incompatibility domain-containing protein</fullName>
    </recommendedName>
</protein>
<accession>A0A8E2EUK7</accession>
<dbReference type="EMBL" id="KV750410">
    <property type="protein sequence ID" value="OCL04920.1"/>
    <property type="molecule type" value="Genomic_DNA"/>
</dbReference>
<organism evidence="2 3">
    <name type="scientific">Glonium stellatum</name>
    <dbReference type="NCBI Taxonomy" id="574774"/>
    <lineage>
        <taxon>Eukaryota</taxon>
        <taxon>Fungi</taxon>
        <taxon>Dikarya</taxon>
        <taxon>Ascomycota</taxon>
        <taxon>Pezizomycotina</taxon>
        <taxon>Dothideomycetes</taxon>
        <taxon>Pleosporomycetidae</taxon>
        <taxon>Gloniales</taxon>
        <taxon>Gloniaceae</taxon>
        <taxon>Glonium</taxon>
    </lineage>
</organism>
<dbReference type="PANTHER" id="PTHR33112:SF8">
    <property type="entry name" value="HETEROKARYON INCOMPATIBILITY DOMAIN-CONTAINING PROTEIN"/>
    <property type="match status" value="1"/>
</dbReference>
<dbReference type="OrthoDB" id="2958217at2759"/>
<dbReference type="Proteomes" id="UP000250140">
    <property type="component" value="Unassembled WGS sequence"/>
</dbReference>
<evidence type="ECO:0000313" key="2">
    <source>
        <dbReference type="EMBL" id="OCL04920.1"/>
    </source>
</evidence>
<reference evidence="2 3" key="1">
    <citation type="journal article" date="2016" name="Nat. Commun.">
        <title>Ectomycorrhizal ecology is imprinted in the genome of the dominant symbiotic fungus Cenococcum geophilum.</title>
        <authorList>
            <consortium name="DOE Joint Genome Institute"/>
            <person name="Peter M."/>
            <person name="Kohler A."/>
            <person name="Ohm R.A."/>
            <person name="Kuo A."/>
            <person name="Krutzmann J."/>
            <person name="Morin E."/>
            <person name="Arend M."/>
            <person name="Barry K.W."/>
            <person name="Binder M."/>
            <person name="Choi C."/>
            <person name="Clum A."/>
            <person name="Copeland A."/>
            <person name="Grisel N."/>
            <person name="Haridas S."/>
            <person name="Kipfer T."/>
            <person name="LaButti K."/>
            <person name="Lindquist E."/>
            <person name="Lipzen A."/>
            <person name="Maire R."/>
            <person name="Meier B."/>
            <person name="Mihaltcheva S."/>
            <person name="Molinier V."/>
            <person name="Murat C."/>
            <person name="Poggeler S."/>
            <person name="Quandt C.A."/>
            <person name="Sperisen C."/>
            <person name="Tritt A."/>
            <person name="Tisserant E."/>
            <person name="Crous P.W."/>
            <person name="Henrissat B."/>
            <person name="Nehls U."/>
            <person name="Egli S."/>
            <person name="Spatafora J.W."/>
            <person name="Grigoriev I.V."/>
            <person name="Martin F.M."/>
        </authorList>
    </citation>
    <scope>NUCLEOTIDE SEQUENCE [LARGE SCALE GENOMIC DNA]</scope>
    <source>
        <strain evidence="2 3">CBS 207.34</strain>
    </source>
</reference>
<sequence>MSSHSRCSNSGDTQVPTRLIELNQGVTRLCNPRDMAASPRYATLSHCWGGLNIFKLEKDNLESLYRDIPVKRLCKTFRDAIVVTRALGLSYLWIDSLCIVQDDKREWHRESALMSGVYGNATVNIA</sequence>
<gene>
    <name evidence="2" type="ORF">AOQ84DRAFT_414846</name>
</gene>
<feature type="domain" description="Heterokaryon incompatibility" evidence="1">
    <location>
        <begin position="41"/>
        <end position="126"/>
    </location>
</feature>
<feature type="non-terminal residue" evidence="2">
    <location>
        <position position="126"/>
    </location>
</feature>
<name>A0A8E2EUK7_9PEZI</name>
<evidence type="ECO:0000259" key="1">
    <source>
        <dbReference type="Pfam" id="PF06985"/>
    </source>
</evidence>
<evidence type="ECO:0000313" key="3">
    <source>
        <dbReference type="Proteomes" id="UP000250140"/>
    </source>
</evidence>
<dbReference type="InterPro" id="IPR010730">
    <property type="entry name" value="HET"/>
</dbReference>
<dbReference type="AlphaFoldDB" id="A0A8E2EUK7"/>
<keyword evidence="3" id="KW-1185">Reference proteome</keyword>
<dbReference type="PANTHER" id="PTHR33112">
    <property type="entry name" value="DOMAIN PROTEIN, PUTATIVE-RELATED"/>
    <property type="match status" value="1"/>
</dbReference>
<proteinExistence type="predicted"/>
<dbReference type="Pfam" id="PF06985">
    <property type="entry name" value="HET"/>
    <property type="match status" value="1"/>
</dbReference>